<comment type="caution">
    <text evidence="2">The sequence shown here is derived from an EMBL/GenBank/DDBJ whole genome shotgun (WGS) entry which is preliminary data.</text>
</comment>
<organism evidence="2 3">
    <name type="scientific">Pseudaquabacterium rugosum</name>
    <dbReference type="NCBI Taxonomy" id="2984194"/>
    <lineage>
        <taxon>Bacteria</taxon>
        <taxon>Pseudomonadati</taxon>
        <taxon>Pseudomonadota</taxon>
        <taxon>Betaproteobacteria</taxon>
        <taxon>Burkholderiales</taxon>
        <taxon>Sphaerotilaceae</taxon>
        <taxon>Pseudaquabacterium</taxon>
    </lineage>
</organism>
<sequence>MTEPAPLQASAPFFHSSEQPWVDAAPGIRRQILGHTRHVMGVAVRFEQGAGVGSAHAHALHDQVVLITAGRFDVRVGDERRVLVAGDAFVAPRDVMHEAIALDPDSCLVDMFSPRRDDFL</sequence>
<gene>
    <name evidence="2" type="ORF">AACH11_16995</name>
</gene>
<dbReference type="SUPFAM" id="SSF51182">
    <property type="entry name" value="RmlC-like cupins"/>
    <property type="match status" value="1"/>
</dbReference>
<name>A0ABU9BD19_9BURK</name>
<evidence type="ECO:0000313" key="2">
    <source>
        <dbReference type="EMBL" id="MEK8027664.1"/>
    </source>
</evidence>
<dbReference type="InterPro" id="IPR014710">
    <property type="entry name" value="RmlC-like_jellyroll"/>
</dbReference>
<feature type="domain" description="Cupin type-2" evidence="1">
    <location>
        <begin position="44"/>
        <end position="104"/>
    </location>
</feature>
<proteinExistence type="predicted"/>
<dbReference type="InterPro" id="IPR052535">
    <property type="entry name" value="Bacilysin_H2HPP_isomerase"/>
</dbReference>
<dbReference type="PANTHER" id="PTHR40112">
    <property type="entry name" value="H2HPP ISOMERASE"/>
    <property type="match status" value="1"/>
</dbReference>
<keyword evidence="3" id="KW-1185">Reference proteome</keyword>
<dbReference type="RefSeq" id="WP_341375448.1">
    <property type="nucleotide sequence ID" value="NZ_JBBUTF010000016.1"/>
</dbReference>
<reference evidence="2 3" key="1">
    <citation type="submission" date="2024-04" db="EMBL/GenBank/DDBJ databases">
        <title>Novel species of the genus Ideonella isolated from streams.</title>
        <authorList>
            <person name="Lu H."/>
        </authorList>
    </citation>
    <scope>NUCLEOTIDE SEQUENCE [LARGE SCALE GENOMIC DNA]</scope>
    <source>
        <strain evidence="2 3">BYS139W</strain>
    </source>
</reference>
<dbReference type="Pfam" id="PF07883">
    <property type="entry name" value="Cupin_2"/>
    <property type="match status" value="1"/>
</dbReference>
<evidence type="ECO:0000313" key="3">
    <source>
        <dbReference type="Proteomes" id="UP001368500"/>
    </source>
</evidence>
<dbReference type="Proteomes" id="UP001368500">
    <property type="component" value="Unassembled WGS sequence"/>
</dbReference>
<evidence type="ECO:0000259" key="1">
    <source>
        <dbReference type="Pfam" id="PF07883"/>
    </source>
</evidence>
<dbReference type="InterPro" id="IPR011051">
    <property type="entry name" value="RmlC_Cupin_sf"/>
</dbReference>
<protein>
    <submittedName>
        <fullName evidence="2">Cupin domain-containing protein</fullName>
    </submittedName>
</protein>
<dbReference type="Gene3D" id="2.60.120.10">
    <property type="entry name" value="Jelly Rolls"/>
    <property type="match status" value="1"/>
</dbReference>
<dbReference type="CDD" id="cd02238">
    <property type="entry name" value="cupin_KdgF"/>
    <property type="match status" value="1"/>
</dbReference>
<accession>A0ABU9BD19</accession>
<dbReference type="InterPro" id="IPR013096">
    <property type="entry name" value="Cupin_2"/>
</dbReference>
<dbReference type="EMBL" id="JBBUTF010000016">
    <property type="protein sequence ID" value="MEK8027664.1"/>
    <property type="molecule type" value="Genomic_DNA"/>
</dbReference>
<dbReference type="PANTHER" id="PTHR40112:SF1">
    <property type="entry name" value="H2HPP ISOMERASE"/>
    <property type="match status" value="1"/>
</dbReference>